<feature type="compositionally biased region" description="Basic and acidic residues" evidence="1">
    <location>
        <begin position="1"/>
        <end position="14"/>
    </location>
</feature>
<dbReference type="EMBL" id="CAFBOX010000014">
    <property type="protein sequence ID" value="CAB4990815.1"/>
    <property type="molecule type" value="Genomic_DNA"/>
</dbReference>
<gene>
    <name evidence="2" type="ORF">UFOPK4035_00182</name>
</gene>
<organism evidence="2">
    <name type="scientific">freshwater metagenome</name>
    <dbReference type="NCBI Taxonomy" id="449393"/>
    <lineage>
        <taxon>unclassified sequences</taxon>
        <taxon>metagenomes</taxon>
        <taxon>ecological metagenomes</taxon>
    </lineage>
</organism>
<proteinExistence type="predicted"/>
<sequence>MSRIVSEGKREPHRFPSGAMLDGPVLPWHPPMTLGQITKYLSVSNGNPGPTMEGHHPGISDQPVIA</sequence>
<name>A0A6J7NEW7_9ZZZZ</name>
<evidence type="ECO:0000256" key="1">
    <source>
        <dbReference type="SAM" id="MobiDB-lite"/>
    </source>
</evidence>
<accession>A0A6J7NEW7</accession>
<dbReference type="AlphaFoldDB" id="A0A6J7NEW7"/>
<protein>
    <submittedName>
        <fullName evidence="2">Unannotated protein</fullName>
    </submittedName>
</protein>
<reference evidence="2" key="1">
    <citation type="submission" date="2020-05" db="EMBL/GenBank/DDBJ databases">
        <authorList>
            <person name="Chiriac C."/>
            <person name="Salcher M."/>
            <person name="Ghai R."/>
            <person name="Kavagutti S V."/>
        </authorList>
    </citation>
    <scope>NUCLEOTIDE SEQUENCE</scope>
</reference>
<feature type="region of interest" description="Disordered" evidence="1">
    <location>
        <begin position="44"/>
        <end position="66"/>
    </location>
</feature>
<evidence type="ECO:0000313" key="2">
    <source>
        <dbReference type="EMBL" id="CAB4990815.1"/>
    </source>
</evidence>
<feature type="region of interest" description="Disordered" evidence="1">
    <location>
        <begin position="1"/>
        <end position="23"/>
    </location>
</feature>